<evidence type="ECO:0008006" key="3">
    <source>
        <dbReference type="Google" id="ProtNLM"/>
    </source>
</evidence>
<protein>
    <recommendedName>
        <fullName evidence="3">DUF2267 domain-containing protein</fullName>
    </recommendedName>
</protein>
<proteinExistence type="predicted"/>
<accession>A0A926KQ13</accession>
<evidence type="ECO:0000313" key="1">
    <source>
        <dbReference type="EMBL" id="MBD0381213.1"/>
    </source>
</evidence>
<dbReference type="Proteomes" id="UP000650466">
    <property type="component" value="Unassembled WGS sequence"/>
</dbReference>
<gene>
    <name evidence="1" type="ORF">ICC18_13900</name>
</gene>
<evidence type="ECO:0000313" key="2">
    <source>
        <dbReference type="Proteomes" id="UP000650466"/>
    </source>
</evidence>
<dbReference type="RefSeq" id="WP_188175009.1">
    <property type="nucleotide sequence ID" value="NZ_JACVVD010000004.1"/>
</dbReference>
<organism evidence="1 2">
    <name type="scientific">Paenibacillus sedimenti</name>
    <dbReference type="NCBI Taxonomy" id="2770274"/>
    <lineage>
        <taxon>Bacteria</taxon>
        <taxon>Bacillati</taxon>
        <taxon>Bacillota</taxon>
        <taxon>Bacilli</taxon>
        <taxon>Bacillales</taxon>
        <taxon>Paenibacillaceae</taxon>
        <taxon>Paenibacillus</taxon>
    </lineage>
</organism>
<sequence>MKHIVRDHVASEAGITEIQAEKAVEAVVDYFKTRLPVEVNNEIQGALNGIDRNDND</sequence>
<reference evidence="1" key="1">
    <citation type="submission" date="2020-09" db="EMBL/GenBank/DDBJ databases">
        <title>Draft Genome Sequence of Paenibacillus sp. WST5.</title>
        <authorList>
            <person name="Bao Z."/>
        </authorList>
    </citation>
    <scope>NUCLEOTIDE SEQUENCE</scope>
    <source>
        <strain evidence="1">WST5</strain>
    </source>
</reference>
<dbReference type="AlphaFoldDB" id="A0A926KQ13"/>
<keyword evidence="2" id="KW-1185">Reference proteome</keyword>
<comment type="caution">
    <text evidence="1">The sequence shown here is derived from an EMBL/GenBank/DDBJ whole genome shotgun (WGS) entry which is preliminary data.</text>
</comment>
<dbReference type="EMBL" id="JACVVD010000004">
    <property type="protein sequence ID" value="MBD0381213.1"/>
    <property type="molecule type" value="Genomic_DNA"/>
</dbReference>
<name>A0A926KQ13_9BACL</name>